<evidence type="ECO:0000259" key="7">
    <source>
        <dbReference type="PROSITE" id="PS50115"/>
    </source>
</evidence>
<dbReference type="OrthoDB" id="73919at2759"/>
<proteinExistence type="predicted"/>
<keyword evidence="4" id="KW-0862">Zinc</keyword>
<keyword evidence="2" id="KW-0479">Metal-binding</keyword>
<accession>A0A0K2V7L4</accession>
<keyword evidence="3 5" id="KW-0863">Zinc-finger</keyword>
<feature type="compositionally biased region" description="Low complexity" evidence="6">
    <location>
        <begin position="222"/>
        <end position="233"/>
    </location>
</feature>
<dbReference type="GO" id="GO:0008270">
    <property type="term" value="F:zinc ion binding"/>
    <property type="evidence" value="ECO:0007669"/>
    <property type="project" value="UniProtKB-KW"/>
</dbReference>
<dbReference type="FunFam" id="1.10.220.150:FF:000009">
    <property type="entry name" value="stromal membrane-associated protein 1 isoform X1"/>
    <property type="match status" value="1"/>
</dbReference>
<dbReference type="AlphaFoldDB" id="A0A0K2V7L4"/>
<feature type="domain" description="Arf-GAP" evidence="7">
    <location>
        <begin position="1"/>
        <end position="110"/>
    </location>
</feature>
<dbReference type="Pfam" id="PF01412">
    <property type="entry name" value="ArfGap"/>
    <property type="match status" value="1"/>
</dbReference>
<dbReference type="InterPro" id="IPR051718">
    <property type="entry name" value="ARF_GTPase-activating"/>
</dbReference>
<protein>
    <submittedName>
        <fullName evidence="8">Stromal membraneassociated protein 1like [Nasonia vitripennis]</fullName>
    </submittedName>
</protein>
<keyword evidence="1" id="KW-0343">GTPase activation</keyword>
<evidence type="ECO:0000256" key="5">
    <source>
        <dbReference type="PROSITE-ProRule" id="PRU00288"/>
    </source>
</evidence>
<dbReference type="SUPFAM" id="SSF57863">
    <property type="entry name" value="ArfGap/RecO-like zinc finger"/>
    <property type="match status" value="1"/>
</dbReference>
<dbReference type="EMBL" id="HACA01028560">
    <property type="protein sequence ID" value="CDW45921.1"/>
    <property type="molecule type" value="Transcribed_RNA"/>
</dbReference>
<dbReference type="InterPro" id="IPR038508">
    <property type="entry name" value="ArfGAP_dom_sf"/>
</dbReference>
<feature type="compositionally biased region" description="Polar residues" evidence="6">
    <location>
        <begin position="267"/>
        <end position="277"/>
    </location>
</feature>
<evidence type="ECO:0000256" key="3">
    <source>
        <dbReference type="ARBA" id="ARBA00022771"/>
    </source>
</evidence>
<evidence type="ECO:0000256" key="6">
    <source>
        <dbReference type="SAM" id="MobiDB-lite"/>
    </source>
</evidence>
<dbReference type="GO" id="GO:0005096">
    <property type="term" value="F:GTPase activator activity"/>
    <property type="evidence" value="ECO:0007669"/>
    <property type="project" value="UniProtKB-KW"/>
</dbReference>
<reference evidence="8" key="1">
    <citation type="submission" date="2014-05" db="EMBL/GenBank/DDBJ databases">
        <authorList>
            <person name="Chronopoulou M."/>
        </authorList>
    </citation>
    <scope>NUCLEOTIDE SEQUENCE</scope>
    <source>
        <tissue evidence="8">Whole organism</tissue>
    </source>
</reference>
<evidence type="ECO:0000256" key="4">
    <source>
        <dbReference type="ARBA" id="ARBA00022833"/>
    </source>
</evidence>
<feature type="non-terminal residue" evidence="8">
    <location>
        <position position="1"/>
    </location>
</feature>
<dbReference type="InterPro" id="IPR044732">
    <property type="entry name" value="ArfGAP_SMAP1-like"/>
</dbReference>
<organism evidence="8">
    <name type="scientific">Lepeophtheirus salmonis</name>
    <name type="common">Salmon louse</name>
    <name type="synonym">Caligus salmonis</name>
    <dbReference type="NCBI Taxonomy" id="72036"/>
    <lineage>
        <taxon>Eukaryota</taxon>
        <taxon>Metazoa</taxon>
        <taxon>Ecdysozoa</taxon>
        <taxon>Arthropoda</taxon>
        <taxon>Crustacea</taxon>
        <taxon>Multicrustacea</taxon>
        <taxon>Hexanauplia</taxon>
        <taxon>Copepoda</taxon>
        <taxon>Siphonostomatoida</taxon>
        <taxon>Caligidae</taxon>
        <taxon>Lepeophtheirus</taxon>
    </lineage>
</organism>
<dbReference type="GO" id="GO:0005737">
    <property type="term" value="C:cytoplasm"/>
    <property type="evidence" value="ECO:0007669"/>
    <property type="project" value="TreeGrafter"/>
</dbReference>
<dbReference type="PROSITE" id="PS50115">
    <property type="entry name" value="ARFGAP"/>
    <property type="match status" value="1"/>
</dbReference>
<feature type="compositionally biased region" description="Low complexity" evidence="6">
    <location>
        <begin position="278"/>
        <end position="293"/>
    </location>
</feature>
<dbReference type="PANTHER" id="PTHR45705">
    <property type="entry name" value="FI20236P1"/>
    <property type="match status" value="1"/>
</dbReference>
<feature type="compositionally biased region" description="Low complexity" evidence="6">
    <location>
        <begin position="144"/>
        <end position="172"/>
    </location>
</feature>
<dbReference type="CDD" id="cd08839">
    <property type="entry name" value="ArfGap_SMAP"/>
    <property type="match status" value="1"/>
</dbReference>
<dbReference type="Gene3D" id="1.10.220.150">
    <property type="entry name" value="Arf GTPase activating protein"/>
    <property type="match status" value="1"/>
</dbReference>
<evidence type="ECO:0000313" key="8">
    <source>
        <dbReference type="EMBL" id="CDW45921.1"/>
    </source>
</evidence>
<evidence type="ECO:0000256" key="1">
    <source>
        <dbReference type="ARBA" id="ARBA00022468"/>
    </source>
</evidence>
<dbReference type="PRINTS" id="PR00405">
    <property type="entry name" value="REVINTRACTNG"/>
</dbReference>
<feature type="region of interest" description="Disordered" evidence="6">
    <location>
        <begin position="132"/>
        <end position="172"/>
    </location>
</feature>
<evidence type="ECO:0000256" key="2">
    <source>
        <dbReference type="ARBA" id="ARBA00022723"/>
    </source>
</evidence>
<dbReference type="InterPro" id="IPR001164">
    <property type="entry name" value="ArfGAP_dom"/>
</dbReference>
<dbReference type="PANTHER" id="PTHR45705:SF1">
    <property type="entry name" value="FI20236P1"/>
    <property type="match status" value="1"/>
</dbReference>
<dbReference type="InterPro" id="IPR037278">
    <property type="entry name" value="ARFGAP/RecO"/>
</dbReference>
<dbReference type="SMART" id="SM00105">
    <property type="entry name" value="ArfGap"/>
    <property type="match status" value="1"/>
</dbReference>
<name>A0A0K2V7L4_LEPSM</name>
<feature type="region of interest" description="Disordered" evidence="6">
    <location>
        <begin position="215"/>
        <end position="294"/>
    </location>
</feature>
<sequence length="390" mass="42098">YCVDCDAKGPRWASWNIGIFLCIRCAGIHRNLGVHISKVKSVNLDSWTPAQVASMQSMGNSRARAVYEANLPEDFRRPQTESSLETFIRAKYEKKKYIAKEWVPSKPPDFPEGWTKLIEAEKQKKDIKQIRLPSHTLPPPPEPSTQASSSSNNSTPRPTTTTTTTTTGSSSQDLLALNTLANASLNNLVSTQQQANPSSNVDLIGIVDSVPQDNSFDAFAPSGNNDNTSSSSNDLKKSEDDFFNTPVTSNKSNSDKKMSNDSIMALFSQSGNTNNNAFGNPQNFMPNFNPQQQKQVPGNMISTFGSSQPGFNMVPNNTNPVSPFMATGSMSNPLGPQDTGANKVLNQFNGLNLGASSNGSNGIGNLLPNPLAPPAAKTDSLDNLDMWAGF</sequence>